<dbReference type="AlphaFoldDB" id="A0A1G2KZ71"/>
<organism evidence="1 2">
    <name type="scientific">Candidatus Sungbacteria bacterium RIFCSPLOWO2_01_FULL_47_10</name>
    <dbReference type="NCBI Taxonomy" id="1802276"/>
    <lineage>
        <taxon>Bacteria</taxon>
        <taxon>Candidatus Sungiibacteriota</taxon>
    </lineage>
</organism>
<name>A0A1G2KZ71_9BACT</name>
<proteinExistence type="predicted"/>
<sequence>MDSYEKIASMLRVDKDVPRVIDELFVTRTGVVGVFDALIEENTSLIADRISRLGIKNPNAKTIYEALLRKVEEDDSRLKEYFHGGAGDLDKEGFQKLISKGYALSRVGKGLFLKRSVAEDLLRKNPPPHVLSVLGYTSVDEMLKHENLFEVFSALRFVEGNDWLNSVFFKPYESLTPDDFEEREITPVVIGDKFKNAAESFIKKKYHNVSHLKELGVVFVIPIPMHYKGETLRTLSLVLHYFHEVVFYSKLFRKYLSIDHGKDFARNFSSALRGDVLDVRPPEDRFGAVWLIVQRYLAKVDANDWRLSYPHINPEAIHWTKAEEDIAEFAREFDGKFGFWKGLDFSGDYYKDSVGSDVFVSFNLVDTVMSLVDEQKMVKYLYHQQEALWNRIFSGYFGAEKLEEMIVENFDQGLLSFDDKR</sequence>
<evidence type="ECO:0000313" key="1">
    <source>
        <dbReference type="EMBL" id="OHA04743.1"/>
    </source>
</evidence>
<dbReference type="Proteomes" id="UP000177982">
    <property type="component" value="Unassembled WGS sequence"/>
</dbReference>
<dbReference type="EMBL" id="MHQO01000070">
    <property type="protein sequence ID" value="OHA04743.1"/>
    <property type="molecule type" value="Genomic_DNA"/>
</dbReference>
<gene>
    <name evidence="1" type="ORF">A2934_01795</name>
</gene>
<comment type="caution">
    <text evidence="1">The sequence shown here is derived from an EMBL/GenBank/DDBJ whole genome shotgun (WGS) entry which is preliminary data.</text>
</comment>
<protein>
    <submittedName>
        <fullName evidence="1">Uncharacterized protein</fullName>
    </submittedName>
</protein>
<evidence type="ECO:0000313" key="2">
    <source>
        <dbReference type="Proteomes" id="UP000177982"/>
    </source>
</evidence>
<reference evidence="1 2" key="1">
    <citation type="journal article" date="2016" name="Nat. Commun.">
        <title>Thousands of microbial genomes shed light on interconnected biogeochemical processes in an aquifer system.</title>
        <authorList>
            <person name="Anantharaman K."/>
            <person name="Brown C.T."/>
            <person name="Hug L.A."/>
            <person name="Sharon I."/>
            <person name="Castelle C.J."/>
            <person name="Probst A.J."/>
            <person name="Thomas B.C."/>
            <person name="Singh A."/>
            <person name="Wilkins M.J."/>
            <person name="Karaoz U."/>
            <person name="Brodie E.L."/>
            <person name="Williams K.H."/>
            <person name="Hubbard S.S."/>
            <person name="Banfield J.F."/>
        </authorList>
    </citation>
    <scope>NUCLEOTIDE SEQUENCE [LARGE SCALE GENOMIC DNA]</scope>
</reference>
<accession>A0A1G2KZ71</accession>